<evidence type="ECO:0000313" key="1">
    <source>
        <dbReference type="EMBL" id="KAD6454559.1"/>
    </source>
</evidence>
<dbReference type="EMBL" id="SZYD01000004">
    <property type="protein sequence ID" value="KAD6454559.1"/>
    <property type="molecule type" value="Genomic_DNA"/>
</dbReference>
<reference evidence="1 2" key="1">
    <citation type="submission" date="2019-05" db="EMBL/GenBank/DDBJ databases">
        <title>Mikania micrantha, genome provides insights into the molecular mechanism of rapid growth.</title>
        <authorList>
            <person name="Liu B."/>
        </authorList>
    </citation>
    <scope>NUCLEOTIDE SEQUENCE [LARGE SCALE GENOMIC DNA]</scope>
    <source>
        <strain evidence="1">NLD-2019</strain>
        <tissue evidence="1">Leaf</tissue>
    </source>
</reference>
<name>A0A5N6PIJ2_9ASTR</name>
<proteinExistence type="predicted"/>
<evidence type="ECO:0000313" key="2">
    <source>
        <dbReference type="Proteomes" id="UP000326396"/>
    </source>
</evidence>
<dbReference type="AlphaFoldDB" id="A0A5N6PIJ2"/>
<dbReference type="Proteomes" id="UP000326396">
    <property type="component" value="Linkage Group LG12"/>
</dbReference>
<accession>A0A5N6PIJ2</accession>
<organism evidence="1 2">
    <name type="scientific">Mikania micrantha</name>
    <name type="common">bitter vine</name>
    <dbReference type="NCBI Taxonomy" id="192012"/>
    <lineage>
        <taxon>Eukaryota</taxon>
        <taxon>Viridiplantae</taxon>
        <taxon>Streptophyta</taxon>
        <taxon>Embryophyta</taxon>
        <taxon>Tracheophyta</taxon>
        <taxon>Spermatophyta</taxon>
        <taxon>Magnoliopsida</taxon>
        <taxon>eudicotyledons</taxon>
        <taxon>Gunneridae</taxon>
        <taxon>Pentapetalae</taxon>
        <taxon>asterids</taxon>
        <taxon>campanulids</taxon>
        <taxon>Asterales</taxon>
        <taxon>Asteraceae</taxon>
        <taxon>Asteroideae</taxon>
        <taxon>Heliantheae alliance</taxon>
        <taxon>Eupatorieae</taxon>
        <taxon>Mikania</taxon>
    </lineage>
</organism>
<gene>
    <name evidence="1" type="ORF">E3N88_09265</name>
</gene>
<sequence>MGNGRDDSFSVPKSICKLKLLQLVIVGTSDPWEEVWGKIGYETGGVFQGCGPRLLILMQPWKGLENMVAIRTQETMTPSVLAATTLTMTPRLPTVGSRCKRIKDDTVKELLSVSALRVTYNHI</sequence>
<comment type="caution">
    <text evidence="1">The sequence shown here is derived from an EMBL/GenBank/DDBJ whole genome shotgun (WGS) entry which is preliminary data.</text>
</comment>
<protein>
    <submittedName>
        <fullName evidence="1">Uncharacterized protein</fullName>
    </submittedName>
</protein>
<keyword evidence="2" id="KW-1185">Reference proteome</keyword>